<evidence type="ECO:0000313" key="1">
    <source>
        <dbReference type="EMBL" id="CAG8660284.1"/>
    </source>
</evidence>
<dbReference type="EMBL" id="CAJVPK010008310">
    <property type="protein sequence ID" value="CAG8660284.1"/>
    <property type="molecule type" value="Genomic_DNA"/>
</dbReference>
<proteinExistence type="predicted"/>
<sequence>KIQLLVHLNSKRMRLSEIQNELMQRDVLFEENQNRSELSMLLQKNIDEKRNANSSPSENDIIMLDVSNFSYSDIIKNQYPLSKGWAIKGKQKYEKKGSESCIAKEVLDLLKGFFHIRNVDSSQSYLPEDILRALNEKANNNELERTKIPKIETIRNWIFRYSSVMKKEMAERMLVNISNNN</sequence>
<protein>
    <submittedName>
        <fullName evidence="1">8550_t:CDS:1</fullName>
    </submittedName>
</protein>
<name>A0A9N9E6I2_9GLOM</name>
<reference evidence="1" key="1">
    <citation type="submission" date="2021-06" db="EMBL/GenBank/DDBJ databases">
        <authorList>
            <person name="Kallberg Y."/>
            <person name="Tangrot J."/>
            <person name="Rosling A."/>
        </authorList>
    </citation>
    <scope>NUCLEOTIDE SEQUENCE</scope>
    <source>
        <strain evidence="1">AZ414A</strain>
    </source>
</reference>
<dbReference type="Proteomes" id="UP000789706">
    <property type="component" value="Unassembled WGS sequence"/>
</dbReference>
<evidence type="ECO:0000313" key="2">
    <source>
        <dbReference type="Proteomes" id="UP000789706"/>
    </source>
</evidence>
<feature type="non-terminal residue" evidence="1">
    <location>
        <position position="181"/>
    </location>
</feature>
<accession>A0A9N9E6I2</accession>
<organism evidence="1 2">
    <name type="scientific">Diversispora eburnea</name>
    <dbReference type="NCBI Taxonomy" id="1213867"/>
    <lineage>
        <taxon>Eukaryota</taxon>
        <taxon>Fungi</taxon>
        <taxon>Fungi incertae sedis</taxon>
        <taxon>Mucoromycota</taxon>
        <taxon>Glomeromycotina</taxon>
        <taxon>Glomeromycetes</taxon>
        <taxon>Diversisporales</taxon>
        <taxon>Diversisporaceae</taxon>
        <taxon>Diversispora</taxon>
    </lineage>
</organism>
<keyword evidence="2" id="KW-1185">Reference proteome</keyword>
<gene>
    <name evidence="1" type="ORF">DEBURN_LOCUS11735</name>
</gene>
<dbReference type="AlphaFoldDB" id="A0A9N9E6I2"/>
<dbReference type="OrthoDB" id="2421706at2759"/>
<comment type="caution">
    <text evidence="1">The sequence shown here is derived from an EMBL/GenBank/DDBJ whole genome shotgun (WGS) entry which is preliminary data.</text>
</comment>